<dbReference type="EMBL" id="JAPQKI010000001">
    <property type="protein sequence ID" value="KAJ5112788.1"/>
    <property type="molecule type" value="Genomic_DNA"/>
</dbReference>
<dbReference type="Proteomes" id="UP001149074">
    <property type="component" value="Unassembled WGS sequence"/>
</dbReference>
<keyword evidence="3" id="KW-1185">Reference proteome</keyword>
<dbReference type="GeneID" id="81352316"/>
<sequence length="177" mass="19048">MQSHFYPVFTLAPWLPFNYGVVRAGEGRPSSSRPAADITGSTSSFALVHSSPLICSALFDPIVIDDNESENGHNCDVTGDYNSAESETISNSPSARSVPVDIGFLGDPADSPFVEDSEAGSSPGPVESRSSPKYKDDWYDPAVPEIDDPNDDTDYVESEYGESEYGESDSVDLDYAD</sequence>
<dbReference type="RefSeq" id="XP_056480561.1">
    <property type="nucleotide sequence ID" value="XM_056613337.1"/>
</dbReference>
<accession>A0A9W9G6G9</accession>
<organism evidence="2 3">
    <name type="scientific">Penicillium argentinense</name>
    <dbReference type="NCBI Taxonomy" id="1131581"/>
    <lineage>
        <taxon>Eukaryota</taxon>
        <taxon>Fungi</taxon>
        <taxon>Dikarya</taxon>
        <taxon>Ascomycota</taxon>
        <taxon>Pezizomycotina</taxon>
        <taxon>Eurotiomycetes</taxon>
        <taxon>Eurotiomycetidae</taxon>
        <taxon>Eurotiales</taxon>
        <taxon>Aspergillaceae</taxon>
        <taxon>Penicillium</taxon>
    </lineage>
</organism>
<gene>
    <name evidence="2" type="ORF">N7532_000833</name>
</gene>
<protein>
    <submittedName>
        <fullName evidence="2">Uncharacterized protein</fullName>
    </submittedName>
</protein>
<comment type="caution">
    <text evidence="2">The sequence shown here is derived from an EMBL/GenBank/DDBJ whole genome shotgun (WGS) entry which is preliminary data.</text>
</comment>
<evidence type="ECO:0000313" key="3">
    <source>
        <dbReference type="Proteomes" id="UP001149074"/>
    </source>
</evidence>
<dbReference type="AlphaFoldDB" id="A0A9W9G6G9"/>
<reference evidence="2" key="1">
    <citation type="submission" date="2022-11" db="EMBL/GenBank/DDBJ databases">
        <authorList>
            <person name="Petersen C."/>
        </authorList>
    </citation>
    <scope>NUCLEOTIDE SEQUENCE</scope>
    <source>
        <strain evidence="2">IBT 30761</strain>
    </source>
</reference>
<evidence type="ECO:0000313" key="2">
    <source>
        <dbReference type="EMBL" id="KAJ5112788.1"/>
    </source>
</evidence>
<feature type="compositionally biased region" description="Polar residues" evidence="1">
    <location>
        <begin position="80"/>
        <end position="95"/>
    </location>
</feature>
<feature type="compositionally biased region" description="Acidic residues" evidence="1">
    <location>
        <begin position="145"/>
        <end position="177"/>
    </location>
</feature>
<evidence type="ECO:0000256" key="1">
    <source>
        <dbReference type="SAM" id="MobiDB-lite"/>
    </source>
</evidence>
<name>A0A9W9G6G9_9EURO</name>
<proteinExistence type="predicted"/>
<feature type="region of interest" description="Disordered" evidence="1">
    <location>
        <begin position="70"/>
        <end position="177"/>
    </location>
</feature>
<reference evidence="2" key="2">
    <citation type="journal article" date="2023" name="IMA Fungus">
        <title>Comparative genomic study of the Penicillium genus elucidates a diverse pangenome and 15 lateral gene transfer events.</title>
        <authorList>
            <person name="Petersen C."/>
            <person name="Sorensen T."/>
            <person name="Nielsen M.R."/>
            <person name="Sondergaard T.E."/>
            <person name="Sorensen J.L."/>
            <person name="Fitzpatrick D.A."/>
            <person name="Frisvad J.C."/>
            <person name="Nielsen K.L."/>
        </authorList>
    </citation>
    <scope>NUCLEOTIDE SEQUENCE</scope>
    <source>
        <strain evidence="2">IBT 30761</strain>
    </source>
</reference>